<keyword evidence="1" id="KW-1133">Transmembrane helix</keyword>
<proteinExistence type="predicted"/>
<evidence type="ECO:0000256" key="1">
    <source>
        <dbReference type="SAM" id="Phobius"/>
    </source>
</evidence>
<dbReference type="CDD" id="cd06259">
    <property type="entry name" value="YdcF-like"/>
    <property type="match status" value="1"/>
</dbReference>
<keyword evidence="1" id="KW-0472">Membrane</keyword>
<keyword evidence="4" id="KW-1185">Reference proteome</keyword>
<feature type="transmembrane region" description="Helical" evidence="1">
    <location>
        <begin position="42"/>
        <end position="63"/>
    </location>
</feature>
<dbReference type="STRING" id="498761.HM1_1492"/>
<dbReference type="EMBL" id="CP000930">
    <property type="protein sequence ID" value="ABZ84065.1"/>
    <property type="molecule type" value="Genomic_DNA"/>
</dbReference>
<dbReference type="Proteomes" id="UP000008550">
    <property type="component" value="Chromosome"/>
</dbReference>
<keyword evidence="1" id="KW-0812">Transmembrane</keyword>
<evidence type="ECO:0000313" key="3">
    <source>
        <dbReference type="EMBL" id="ABZ84065.1"/>
    </source>
</evidence>
<dbReference type="eggNOG" id="COG1434">
    <property type="taxonomic scope" value="Bacteria"/>
</dbReference>
<accession>B0TCN9</accession>
<dbReference type="KEGG" id="hmo:HM1_1492"/>
<name>B0TCN9_HELMI</name>
<dbReference type="PANTHER" id="PTHR30336:SF4">
    <property type="entry name" value="ENVELOPE BIOGENESIS FACTOR ELYC"/>
    <property type="match status" value="1"/>
</dbReference>
<feature type="transmembrane region" description="Helical" evidence="1">
    <location>
        <begin position="6"/>
        <end position="30"/>
    </location>
</feature>
<dbReference type="Gene3D" id="3.40.50.620">
    <property type="entry name" value="HUPs"/>
    <property type="match status" value="1"/>
</dbReference>
<dbReference type="InterPro" id="IPR051599">
    <property type="entry name" value="Cell_Envelope_Assoc"/>
</dbReference>
<evidence type="ECO:0000313" key="4">
    <source>
        <dbReference type="Proteomes" id="UP000008550"/>
    </source>
</evidence>
<dbReference type="AlphaFoldDB" id="B0TCN9"/>
<dbReference type="InterPro" id="IPR003848">
    <property type="entry name" value="DUF218"/>
</dbReference>
<evidence type="ECO:0000259" key="2">
    <source>
        <dbReference type="Pfam" id="PF02698"/>
    </source>
</evidence>
<dbReference type="PANTHER" id="PTHR30336">
    <property type="entry name" value="INNER MEMBRANE PROTEIN, PROBABLE PERMEASE"/>
    <property type="match status" value="1"/>
</dbReference>
<sequence>MDTLFAIKFIYSFMLPPGLFIPLLLLAALYYRRKHQLGPARFSTAMALLLYLFSISAVGETMIRSLENRYLPPDKPSGDVIIMLGGGATMDTPDIDGLGQMTGGSANRLLTAARLHQLTGAPIIVSAGQVFENSGNESRIAFRQLTGLGVPESMIIVEEMSRNTEENARYTKEILDARGFHKPILVTSAFHMERSVGHFSKLGVSTLPFPTDYRVNRQARYSLNDWAPSAVAMSNASLAMKEYLGLIPLWLK</sequence>
<feature type="domain" description="DUF218" evidence="2">
    <location>
        <begin position="79"/>
        <end position="245"/>
    </location>
</feature>
<organism evidence="3 4">
    <name type="scientific">Heliobacterium modesticaldum (strain ATCC 51547 / Ice1)</name>
    <dbReference type="NCBI Taxonomy" id="498761"/>
    <lineage>
        <taxon>Bacteria</taxon>
        <taxon>Bacillati</taxon>
        <taxon>Bacillota</taxon>
        <taxon>Clostridia</taxon>
        <taxon>Eubacteriales</taxon>
        <taxon>Heliobacteriaceae</taxon>
        <taxon>Heliomicrobium</taxon>
    </lineage>
</organism>
<dbReference type="RefSeq" id="WP_012282580.1">
    <property type="nucleotide sequence ID" value="NC_010337.2"/>
</dbReference>
<dbReference type="GO" id="GO:0000270">
    <property type="term" value="P:peptidoglycan metabolic process"/>
    <property type="evidence" value="ECO:0007669"/>
    <property type="project" value="TreeGrafter"/>
</dbReference>
<dbReference type="OrthoDB" id="9782395at2"/>
<dbReference type="GO" id="GO:0005886">
    <property type="term" value="C:plasma membrane"/>
    <property type="evidence" value="ECO:0007669"/>
    <property type="project" value="TreeGrafter"/>
</dbReference>
<dbReference type="Pfam" id="PF02698">
    <property type="entry name" value="DUF218"/>
    <property type="match status" value="1"/>
</dbReference>
<protein>
    <recommendedName>
        <fullName evidence="2">DUF218 domain-containing protein</fullName>
    </recommendedName>
</protein>
<gene>
    <name evidence="3" type="ORF">HM1_1492</name>
</gene>
<dbReference type="HOGENOM" id="CLU_053514_1_1_9"/>
<dbReference type="GO" id="GO:0043164">
    <property type="term" value="P:Gram-negative-bacterium-type cell wall biogenesis"/>
    <property type="evidence" value="ECO:0007669"/>
    <property type="project" value="TreeGrafter"/>
</dbReference>
<reference evidence="3 4" key="1">
    <citation type="journal article" date="2008" name="J. Bacteriol.">
        <title>The genome of Heliobacterium modesticaldum, a phototrophic representative of the Firmicutes containing the simplest photosynthetic apparatus.</title>
        <authorList>
            <person name="Sattley W.M."/>
            <person name="Madigan M.T."/>
            <person name="Swingley W.D."/>
            <person name="Cheung P.C."/>
            <person name="Clocksin K.M."/>
            <person name="Conrad A.L."/>
            <person name="Dejesa L.C."/>
            <person name="Honchak B.M."/>
            <person name="Jung D.O."/>
            <person name="Karbach L.E."/>
            <person name="Kurdoglu A."/>
            <person name="Lahiri S."/>
            <person name="Mastrian S.D."/>
            <person name="Page L.E."/>
            <person name="Taylor H.L."/>
            <person name="Wang Z.T."/>
            <person name="Raymond J."/>
            <person name="Chen M."/>
            <person name="Blankenship R.E."/>
            <person name="Touchman J.W."/>
        </authorList>
    </citation>
    <scope>NUCLEOTIDE SEQUENCE [LARGE SCALE GENOMIC DNA]</scope>
    <source>
        <strain evidence="4">ATCC 51547 / Ice1</strain>
    </source>
</reference>
<dbReference type="InterPro" id="IPR014729">
    <property type="entry name" value="Rossmann-like_a/b/a_fold"/>
</dbReference>